<protein>
    <submittedName>
        <fullName evidence="1">Uncharacterized protein</fullName>
    </submittedName>
</protein>
<evidence type="ECO:0000313" key="2">
    <source>
        <dbReference type="Proteomes" id="UP001162992"/>
    </source>
</evidence>
<comment type="caution">
    <text evidence="1">The sequence shown here is derived from an EMBL/GenBank/DDBJ whole genome shotgun (WGS) entry which is preliminary data.</text>
</comment>
<dbReference type="Proteomes" id="UP001162992">
    <property type="component" value="Chromosome 6"/>
</dbReference>
<name>A0ACC2DBC1_DIPCM</name>
<evidence type="ECO:0000313" key="1">
    <source>
        <dbReference type="EMBL" id="KAJ7551508.1"/>
    </source>
</evidence>
<organism evidence="1 2">
    <name type="scientific">Diphasiastrum complanatum</name>
    <name type="common">Issler's clubmoss</name>
    <name type="synonym">Lycopodium complanatum</name>
    <dbReference type="NCBI Taxonomy" id="34168"/>
    <lineage>
        <taxon>Eukaryota</taxon>
        <taxon>Viridiplantae</taxon>
        <taxon>Streptophyta</taxon>
        <taxon>Embryophyta</taxon>
        <taxon>Tracheophyta</taxon>
        <taxon>Lycopodiopsida</taxon>
        <taxon>Lycopodiales</taxon>
        <taxon>Lycopodiaceae</taxon>
        <taxon>Lycopodioideae</taxon>
        <taxon>Diphasiastrum</taxon>
    </lineage>
</organism>
<proteinExistence type="predicted"/>
<sequence>MAASFYDNFVVAKDGSVESLCSYQARINKPKKTRSKGPALVFAFTEEEQQNLEQQKLEQEKSSLLEYKKSAMAKAFSKIATFSYLKNMRVSGGTTAENSGSNRIMSNSSTVPDSTAVRAHSFPWRQ</sequence>
<gene>
    <name evidence="1" type="ORF">O6H91_06G018200</name>
</gene>
<dbReference type="EMBL" id="CM055097">
    <property type="protein sequence ID" value="KAJ7551508.1"/>
    <property type="molecule type" value="Genomic_DNA"/>
</dbReference>
<keyword evidence="2" id="KW-1185">Reference proteome</keyword>
<reference evidence="2" key="1">
    <citation type="journal article" date="2024" name="Proc. Natl. Acad. Sci. U.S.A.">
        <title>Extraordinary preservation of gene collinearity over three hundred million years revealed in homosporous lycophytes.</title>
        <authorList>
            <person name="Li C."/>
            <person name="Wickell D."/>
            <person name="Kuo L.Y."/>
            <person name="Chen X."/>
            <person name="Nie B."/>
            <person name="Liao X."/>
            <person name="Peng D."/>
            <person name="Ji J."/>
            <person name="Jenkins J."/>
            <person name="Williams M."/>
            <person name="Shu S."/>
            <person name="Plott C."/>
            <person name="Barry K."/>
            <person name="Rajasekar S."/>
            <person name="Grimwood J."/>
            <person name="Han X."/>
            <person name="Sun S."/>
            <person name="Hou Z."/>
            <person name="He W."/>
            <person name="Dai G."/>
            <person name="Sun C."/>
            <person name="Schmutz J."/>
            <person name="Leebens-Mack J.H."/>
            <person name="Li F.W."/>
            <person name="Wang L."/>
        </authorList>
    </citation>
    <scope>NUCLEOTIDE SEQUENCE [LARGE SCALE GENOMIC DNA]</scope>
    <source>
        <strain evidence="2">cv. PW_Plant_1</strain>
    </source>
</reference>
<accession>A0ACC2DBC1</accession>